<evidence type="ECO:0000256" key="8">
    <source>
        <dbReference type="SAM" id="Phobius"/>
    </source>
</evidence>
<feature type="transmembrane region" description="Helical" evidence="8">
    <location>
        <begin position="138"/>
        <end position="159"/>
    </location>
</feature>
<dbReference type="OrthoDB" id="9780737at2"/>
<evidence type="ECO:0000256" key="6">
    <source>
        <dbReference type="ARBA" id="ARBA00022989"/>
    </source>
</evidence>
<comment type="subcellular location">
    <subcellularLocation>
        <location evidence="1">Cell membrane</location>
        <topology evidence="1">Multi-pass membrane protein</topology>
    </subcellularLocation>
</comment>
<dbReference type="InterPro" id="IPR011701">
    <property type="entry name" value="MFS"/>
</dbReference>
<dbReference type="PANTHER" id="PTHR43271:SF2">
    <property type="entry name" value="BLL2771 PROTEIN"/>
    <property type="match status" value="1"/>
</dbReference>
<accession>C7LNK4</accession>
<dbReference type="Pfam" id="PF07690">
    <property type="entry name" value="MFS_1"/>
    <property type="match status" value="1"/>
</dbReference>
<evidence type="ECO:0000256" key="5">
    <source>
        <dbReference type="ARBA" id="ARBA00022692"/>
    </source>
</evidence>
<dbReference type="Proteomes" id="UP000002216">
    <property type="component" value="Chromosome"/>
</dbReference>
<reference evidence="10 11" key="1">
    <citation type="journal article" date="2009" name="Stand. Genomic Sci.">
        <title>Complete genome sequence of Desulfomicrobium baculatum type strain (X).</title>
        <authorList>
            <person name="Copeland A."/>
            <person name="Spring S."/>
            <person name="Goker M."/>
            <person name="Schneider S."/>
            <person name="Lapidus A."/>
            <person name="Del Rio T.G."/>
            <person name="Tice H."/>
            <person name="Cheng J.F."/>
            <person name="Chen F."/>
            <person name="Nolan M."/>
            <person name="Bruce D."/>
            <person name="Goodwin L."/>
            <person name="Pitluck S."/>
            <person name="Ivanova N."/>
            <person name="Mavrommatis K."/>
            <person name="Ovchinnikova G."/>
            <person name="Pati A."/>
            <person name="Chen A."/>
            <person name="Palaniappan K."/>
            <person name="Land M."/>
            <person name="Hauser L."/>
            <person name="Chang Y.J."/>
            <person name="Jeffries C.C."/>
            <person name="Meincke L."/>
            <person name="Sims D."/>
            <person name="Brettin T."/>
            <person name="Detter J.C."/>
            <person name="Han C."/>
            <person name="Chain P."/>
            <person name="Bristow J."/>
            <person name="Eisen J.A."/>
            <person name="Markowitz V."/>
            <person name="Hugenholtz P."/>
            <person name="Kyrpides N.C."/>
            <person name="Klenk H.P."/>
            <person name="Lucas S."/>
        </authorList>
    </citation>
    <scope>NUCLEOTIDE SEQUENCE [LARGE SCALE GENOMIC DNA]</scope>
    <source>
        <strain evidence="11">DSM 4028 / VKM B-1378 / X</strain>
    </source>
</reference>
<feature type="transmembrane region" description="Helical" evidence="8">
    <location>
        <begin position="165"/>
        <end position="188"/>
    </location>
</feature>
<dbReference type="HOGENOM" id="CLU_001265_19_3_7"/>
<dbReference type="EMBL" id="CP001629">
    <property type="protein sequence ID" value="ACU88889.1"/>
    <property type="molecule type" value="Genomic_DNA"/>
</dbReference>
<keyword evidence="4" id="KW-1003">Cell membrane</keyword>
<keyword evidence="6 8" id="KW-1133">Transmembrane helix</keyword>
<keyword evidence="7 8" id="KW-0472">Membrane</keyword>
<evidence type="ECO:0000313" key="11">
    <source>
        <dbReference type="Proteomes" id="UP000002216"/>
    </source>
</evidence>
<evidence type="ECO:0000313" key="10">
    <source>
        <dbReference type="EMBL" id="ACU88889.1"/>
    </source>
</evidence>
<dbReference type="SUPFAM" id="SSF103473">
    <property type="entry name" value="MFS general substrate transporter"/>
    <property type="match status" value="1"/>
</dbReference>
<feature type="transmembrane region" description="Helical" evidence="8">
    <location>
        <begin position="42"/>
        <end position="67"/>
    </location>
</feature>
<organism evidence="10 11">
    <name type="scientific">Desulfomicrobium baculatum (strain DSM 4028 / VKM B-1378 / X)</name>
    <name type="common">Desulfovibrio baculatus</name>
    <dbReference type="NCBI Taxonomy" id="525897"/>
    <lineage>
        <taxon>Bacteria</taxon>
        <taxon>Pseudomonadati</taxon>
        <taxon>Thermodesulfobacteriota</taxon>
        <taxon>Desulfovibrionia</taxon>
        <taxon>Desulfovibrionales</taxon>
        <taxon>Desulfomicrobiaceae</taxon>
        <taxon>Desulfomicrobium</taxon>
    </lineage>
</organism>
<evidence type="ECO:0000256" key="4">
    <source>
        <dbReference type="ARBA" id="ARBA00022475"/>
    </source>
</evidence>
<keyword evidence="3" id="KW-0813">Transport</keyword>
<dbReference type="PANTHER" id="PTHR43271">
    <property type="entry name" value="BLL2771 PROTEIN"/>
    <property type="match status" value="1"/>
</dbReference>
<dbReference type="GO" id="GO:0022857">
    <property type="term" value="F:transmembrane transporter activity"/>
    <property type="evidence" value="ECO:0007669"/>
    <property type="project" value="InterPro"/>
</dbReference>
<feature type="transmembrane region" description="Helical" evidence="8">
    <location>
        <begin position="104"/>
        <end position="126"/>
    </location>
</feature>
<dbReference type="CDD" id="cd17324">
    <property type="entry name" value="MFS_NepI_like"/>
    <property type="match status" value="1"/>
</dbReference>
<dbReference type="InterPro" id="IPR020846">
    <property type="entry name" value="MFS_dom"/>
</dbReference>
<dbReference type="AlphaFoldDB" id="C7LNK4"/>
<gene>
    <name evidence="10" type="ordered locus">Dbac_0770</name>
</gene>
<dbReference type="eggNOG" id="COG2814">
    <property type="taxonomic scope" value="Bacteria"/>
</dbReference>
<dbReference type="InterPro" id="IPR036259">
    <property type="entry name" value="MFS_trans_sf"/>
</dbReference>
<feature type="transmembrane region" description="Helical" evidence="8">
    <location>
        <begin position="79"/>
        <end position="98"/>
    </location>
</feature>
<proteinExistence type="inferred from homology"/>
<protein>
    <submittedName>
        <fullName evidence="10">Major facilitator superfamily MFS_1</fullName>
    </submittedName>
</protein>
<feature type="transmembrane region" description="Helical" evidence="8">
    <location>
        <begin position="298"/>
        <end position="323"/>
    </location>
</feature>
<feature type="transmembrane region" description="Helical" evidence="8">
    <location>
        <begin position="216"/>
        <end position="236"/>
    </location>
</feature>
<evidence type="ECO:0000256" key="7">
    <source>
        <dbReference type="ARBA" id="ARBA00023136"/>
    </source>
</evidence>
<feature type="domain" description="Major facilitator superfamily (MFS) profile" evidence="9">
    <location>
        <begin position="12"/>
        <end position="386"/>
    </location>
</feature>
<dbReference type="GO" id="GO:0005886">
    <property type="term" value="C:plasma membrane"/>
    <property type="evidence" value="ECO:0007669"/>
    <property type="project" value="UniProtKB-SubCell"/>
</dbReference>
<evidence type="ECO:0000259" key="9">
    <source>
        <dbReference type="PROSITE" id="PS50850"/>
    </source>
</evidence>
<feature type="transmembrane region" description="Helical" evidence="8">
    <location>
        <begin position="273"/>
        <end position="292"/>
    </location>
</feature>
<keyword evidence="5 8" id="KW-0812">Transmembrane</keyword>
<evidence type="ECO:0000256" key="1">
    <source>
        <dbReference type="ARBA" id="ARBA00004651"/>
    </source>
</evidence>
<dbReference type="PROSITE" id="PS50850">
    <property type="entry name" value="MFS"/>
    <property type="match status" value="1"/>
</dbReference>
<sequence length="388" mass="41024">MTLALKRISPLALQALVFALVSASFTTIYLVQPVLPVLQAEFGISIAKAAQTVSMVILGVAFSTLVFGRLADMYPVKPFIVLGGTVVAGAGIACAVVDNIDVIIALRLLQGLFIPALTTCLATYLARNLPVERLNVVMGSYVSATVVGGLGGRLLGGWLHPPLHWRYAFVTASVMVLATALAAVLLLPREERPGEVTRTGPGYLELMRRADMLRTFAVGFGALFVFGATFNYLPFYLSAPPFSAGTNLITLLYLTYIVGVIIAPLSGTFSNRFGNGLTMILGSLILAAGLLLSHVPSLVTICLSLGMACAGFFAIHAAAVGSMNRKLSCSRGRANSLYILWYYLGGSAGITVMGHGFKHFGWMGVTGSGLIMLSLLLGVGVYELRTGH</sequence>
<keyword evidence="11" id="KW-1185">Reference proteome</keyword>
<dbReference type="Gene3D" id="1.20.1250.20">
    <property type="entry name" value="MFS general substrate transporter like domains"/>
    <property type="match status" value="1"/>
</dbReference>
<feature type="transmembrane region" description="Helical" evidence="8">
    <location>
        <begin position="248"/>
        <end position="266"/>
    </location>
</feature>
<feature type="transmembrane region" description="Helical" evidence="8">
    <location>
        <begin position="335"/>
        <end position="354"/>
    </location>
</feature>
<name>C7LNK4_DESBD</name>
<comment type="similarity">
    <text evidence="2">Belongs to the major facilitator superfamily.</text>
</comment>
<dbReference type="KEGG" id="dba:Dbac_0770"/>
<evidence type="ECO:0000256" key="2">
    <source>
        <dbReference type="ARBA" id="ARBA00008335"/>
    </source>
</evidence>
<evidence type="ECO:0000256" key="3">
    <source>
        <dbReference type="ARBA" id="ARBA00022448"/>
    </source>
</evidence>
<dbReference type="STRING" id="525897.Dbac_0770"/>
<feature type="transmembrane region" description="Helical" evidence="8">
    <location>
        <begin position="360"/>
        <end position="382"/>
    </location>
</feature>